<proteinExistence type="inferred from homology"/>
<evidence type="ECO:0000259" key="6">
    <source>
        <dbReference type="Pfam" id="PF07992"/>
    </source>
</evidence>
<comment type="similarity">
    <text evidence="2">Belongs to the NADH dehydrogenase family.</text>
</comment>
<keyword evidence="5" id="KW-0560">Oxidoreductase</keyword>
<protein>
    <recommendedName>
        <fullName evidence="6">FAD/NAD(P)-binding domain-containing protein</fullName>
    </recommendedName>
</protein>
<dbReference type="PANTHER" id="PTHR42913:SF3">
    <property type="entry name" value="64 KDA MITOCHONDRIAL NADH DEHYDROGENASE (EUROFUNG)"/>
    <property type="match status" value="1"/>
</dbReference>
<dbReference type="Gene3D" id="3.50.50.100">
    <property type="match status" value="1"/>
</dbReference>
<evidence type="ECO:0000313" key="8">
    <source>
        <dbReference type="Proteomes" id="UP000034024"/>
    </source>
</evidence>
<reference evidence="7 8" key="1">
    <citation type="submission" date="2015-01" db="EMBL/GenBank/DDBJ databases">
        <title>Deinococcus soli/N5/whole genome sequencing.</title>
        <authorList>
            <person name="Kim M.K."/>
            <person name="Srinivasan S."/>
            <person name="Lee J.-J."/>
        </authorList>
    </citation>
    <scope>NUCLEOTIDE SEQUENCE [LARGE SCALE GENOMIC DNA]</scope>
    <source>
        <strain evidence="7 8">N5</strain>
    </source>
</reference>
<dbReference type="Pfam" id="PF07992">
    <property type="entry name" value="Pyr_redox_2"/>
    <property type="match status" value="1"/>
</dbReference>
<feature type="domain" description="FAD/NAD(P)-binding" evidence="6">
    <location>
        <begin position="12"/>
        <end position="321"/>
    </location>
</feature>
<evidence type="ECO:0000256" key="4">
    <source>
        <dbReference type="ARBA" id="ARBA00022827"/>
    </source>
</evidence>
<evidence type="ECO:0000256" key="3">
    <source>
        <dbReference type="ARBA" id="ARBA00022630"/>
    </source>
</evidence>
<dbReference type="KEGG" id="dch:SY84_14810"/>
<accession>A0A0F7JNX5</accession>
<dbReference type="RefSeq" id="WP_046844643.1">
    <property type="nucleotide sequence ID" value="NZ_CP011389.1"/>
</dbReference>
<evidence type="ECO:0000313" key="7">
    <source>
        <dbReference type="EMBL" id="AKH18076.1"/>
    </source>
</evidence>
<keyword evidence="8" id="KW-1185">Reference proteome</keyword>
<keyword evidence="3" id="KW-0285">Flavoprotein</keyword>
<evidence type="ECO:0000256" key="2">
    <source>
        <dbReference type="ARBA" id="ARBA00005272"/>
    </source>
</evidence>
<dbReference type="PANTHER" id="PTHR42913">
    <property type="entry name" value="APOPTOSIS-INDUCING FACTOR 1"/>
    <property type="match status" value="1"/>
</dbReference>
<dbReference type="AlphaFoldDB" id="A0A0F7JNX5"/>
<gene>
    <name evidence="7" type="ORF">SY84_14810</name>
</gene>
<dbReference type="InterPro" id="IPR051169">
    <property type="entry name" value="NADH-Q_oxidoreductase"/>
</dbReference>
<comment type="cofactor">
    <cofactor evidence="1">
        <name>FAD</name>
        <dbReference type="ChEBI" id="CHEBI:57692"/>
    </cofactor>
</comment>
<dbReference type="PRINTS" id="PR00368">
    <property type="entry name" value="FADPNR"/>
</dbReference>
<dbReference type="SUPFAM" id="SSF51905">
    <property type="entry name" value="FAD/NAD(P)-binding domain"/>
    <property type="match status" value="1"/>
</dbReference>
<organism evidence="7 8">
    <name type="scientific">Deinococcus soli</name>
    <name type="common">ex Cha et al. 2016</name>
    <dbReference type="NCBI Taxonomy" id="1309411"/>
    <lineage>
        <taxon>Bacteria</taxon>
        <taxon>Thermotogati</taxon>
        <taxon>Deinococcota</taxon>
        <taxon>Deinococci</taxon>
        <taxon>Deinococcales</taxon>
        <taxon>Deinococcaceae</taxon>
        <taxon>Deinococcus</taxon>
    </lineage>
</organism>
<dbReference type="OrthoDB" id="9781621at2"/>
<dbReference type="GO" id="GO:0003955">
    <property type="term" value="F:NAD(P)H dehydrogenase (quinone) activity"/>
    <property type="evidence" value="ECO:0007669"/>
    <property type="project" value="TreeGrafter"/>
</dbReference>
<evidence type="ECO:0000256" key="5">
    <source>
        <dbReference type="ARBA" id="ARBA00023002"/>
    </source>
</evidence>
<dbReference type="Proteomes" id="UP000034024">
    <property type="component" value="Chromosome"/>
</dbReference>
<dbReference type="GO" id="GO:0019646">
    <property type="term" value="P:aerobic electron transport chain"/>
    <property type="evidence" value="ECO:0007669"/>
    <property type="project" value="TreeGrafter"/>
</dbReference>
<dbReference type="InterPro" id="IPR023753">
    <property type="entry name" value="FAD/NAD-binding_dom"/>
</dbReference>
<keyword evidence="4" id="KW-0274">FAD</keyword>
<dbReference type="EMBL" id="CP011389">
    <property type="protein sequence ID" value="AKH18076.1"/>
    <property type="molecule type" value="Genomic_DNA"/>
</dbReference>
<name>A0A0F7JNX5_9DEIO</name>
<evidence type="ECO:0000256" key="1">
    <source>
        <dbReference type="ARBA" id="ARBA00001974"/>
    </source>
</evidence>
<dbReference type="InterPro" id="IPR036188">
    <property type="entry name" value="FAD/NAD-bd_sf"/>
</dbReference>
<dbReference type="PATRIC" id="fig|1309411.5.peg.3019"/>
<sequence length="416" mass="44615">MNAPGHGSPVTRVVVVGGGYVGLDACRALRRGARRQLAQGEVQVTVVNPTPYHTFHGFTGEALGGQLALTRTLTPLKPLLPGAVVVQGTVTRVDLTMQRVQVRVPGADATWLPFDHLILGMGSADPFGRVPGLREHGWTLKRPQDMQAFRAQVGARFAARTPTTINVIGGGYAGVEMAAALRERQRREGLPGDVHLISAGGVLDTLPPELAGLRAHARASLEALGVQLHEHTRVQAVEPLGARLEGGTLRRADLTLLAAGIAHTTLPGTEELPRDERGRLLTDEFLRVTGCHNVWAGGDAACVRQPLGESPANALYAMKHGLCIGRNVARSVRRLPLRPFRYGGLGQSASLGRWNAITELRGVTFTGPVAWLMRLLFFTWFMPSRAQGARVLLDLLRPPVPPHAPLTVPEAMSAAD</sequence>